<name>A0A8T2QIX1_CERRI</name>
<accession>A0A8T2QIX1</accession>
<keyword evidence="3" id="KW-1185">Reference proteome</keyword>
<organism evidence="2 3">
    <name type="scientific">Ceratopteris richardii</name>
    <name type="common">Triangle waterfern</name>
    <dbReference type="NCBI Taxonomy" id="49495"/>
    <lineage>
        <taxon>Eukaryota</taxon>
        <taxon>Viridiplantae</taxon>
        <taxon>Streptophyta</taxon>
        <taxon>Embryophyta</taxon>
        <taxon>Tracheophyta</taxon>
        <taxon>Polypodiopsida</taxon>
        <taxon>Polypodiidae</taxon>
        <taxon>Polypodiales</taxon>
        <taxon>Pteridineae</taxon>
        <taxon>Pteridaceae</taxon>
        <taxon>Parkerioideae</taxon>
        <taxon>Ceratopteris</taxon>
    </lineage>
</organism>
<dbReference type="Proteomes" id="UP000825935">
    <property type="component" value="Chromosome 34"/>
</dbReference>
<dbReference type="EMBL" id="CM035439">
    <property type="protein sequence ID" value="KAH7283564.1"/>
    <property type="molecule type" value="Genomic_DNA"/>
</dbReference>
<protein>
    <submittedName>
        <fullName evidence="2">Uncharacterized protein</fullName>
    </submittedName>
</protein>
<dbReference type="PANTHER" id="PTHR37731:SF1">
    <property type="entry name" value="PEPTIDE TRANSPORTER FAMILY PROTEIN"/>
    <property type="match status" value="1"/>
</dbReference>
<feature type="compositionally biased region" description="Polar residues" evidence="1">
    <location>
        <begin position="176"/>
        <end position="189"/>
    </location>
</feature>
<proteinExistence type="predicted"/>
<dbReference type="AlphaFoldDB" id="A0A8T2QIX1"/>
<comment type="caution">
    <text evidence="2">The sequence shown here is derived from an EMBL/GenBank/DDBJ whole genome shotgun (WGS) entry which is preliminary data.</text>
</comment>
<reference evidence="2" key="1">
    <citation type="submission" date="2021-08" db="EMBL/GenBank/DDBJ databases">
        <title>WGS assembly of Ceratopteris richardii.</title>
        <authorList>
            <person name="Marchant D.B."/>
            <person name="Chen G."/>
            <person name="Jenkins J."/>
            <person name="Shu S."/>
            <person name="Leebens-Mack J."/>
            <person name="Grimwood J."/>
            <person name="Schmutz J."/>
            <person name="Soltis P."/>
            <person name="Soltis D."/>
            <person name="Chen Z.-H."/>
        </authorList>
    </citation>
    <scope>NUCLEOTIDE SEQUENCE</scope>
    <source>
        <strain evidence="2">Whitten #5841</strain>
        <tissue evidence="2">Leaf</tissue>
    </source>
</reference>
<feature type="compositionally biased region" description="Polar residues" evidence="1">
    <location>
        <begin position="105"/>
        <end position="123"/>
    </location>
</feature>
<feature type="compositionally biased region" description="Low complexity" evidence="1">
    <location>
        <begin position="89"/>
        <end position="99"/>
    </location>
</feature>
<evidence type="ECO:0000313" key="2">
    <source>
        <dbReference type="EMBL" id="KAH7283564.1"/>
    </source>
</evidence>
<gene>
    <name evidence="2" type="ORF">KP509_34G013700</name>
</gene>
<dbReference type="PANTHER" id="PTHR37731">
    <property type="entry name" value="PEPTIDE TRANSPORTER FAMILY PROTEIN"/>
    <property type="match status" value="1"/>
</dbReference>
<evidence type="ECO:0000313" key="3">
    <source>
        <dbReference type="Proteomes" id="UP000825935"/>
    </source>
</evidence>
<dbReference type="OMA" id="RNDHATV"/>
<dbReference type="OrthoDB" id="762052at2759"/>
<sequence>MAEGMACVPFVGEDNSFDDAELWDFIDSTIARHGTYKPLLISHNGPVVTELPPSPHTPGDLSEQKRPSKVQTRVPFRGSDSAGSRKDASPAAQPSPLAAYRVGTITESSPSGTRQRSWIQPQKFSRRNDHATVSDSRLENARSRTQRAQAPSRMPLNPIVPIDSSMMSSHELVGQPRTSKSWPDNKDSSALSNSNMAGADWMASVPSAAVFRHIQDAALSVLEKGDYLMMQGRPYIKKSGWRKIAFFFNISFEIKDKTIQVDQSNVVQRAEFVVRANMQSGRYTDAWGSCDRNEKRFSKPNHDIPSTAETRAKTRACQDLLGIGEYKSGGL</sequence>
<feature type="compositionally biased region" description="Basic and acidic residues" evidence="1">
    <location>
        <begin position="126"/>
        <end position="142"/>
    </location>
</feature>
<feature type="region of interest" description="Disordered" evidence="1">
    <location>
        <begin position="47"/>
        <end position="189"/>
    </location>
</feature>
<evidence type="ECO:0000256" key="1">
    <source>
        <dbReference type="SAM" id="MobiDB-lite"/>
    </source>
</evidence>